<evidence type="ECO:0000256" key="1">
    <source>
        <dbReference type="SAM" id="MobiDB-lite"/>
    </source>
</evidence>
<organism evidence="3 4">
    <name type="scientific">Pelobates cultripes</name>
    <name type="common">Western spadefoot toad</name>
    <dbReference type="NCBI Taxonomy" id="61616"/>
    <lineage>
        <taxon>Eukaryota</taxon>
        <taxon>Metazoa</taxon>
        <taxon>Chordata</taxon>
        <taxon>Craniata</taxon>
        <taxon>Vertebrata</taxon>
        <taxon>Euteleostomi</taxon>
        <taxon>Amphibia</taxon>
        <taxon>Batrachia</taxon>
        <taxon>Anura</taxon>
        <taxon>Pelobatoidea</taxon>
        <taxon>Pelobatidae</taxon>
        <taxon>Pelobates</taxon>
    </lineage>
</organism>
<feature type="transmembrane region" description="Helical" evidence="2">
    <location>
        <begin position="63"/>
        <end position="83"/>
    </location>
</feature>
<accession>A0AAD1T297</accession>
<keyword evidence="2" id="KW-0472">Membrane</keyword>
<dbReference type="EMBL" id="OW240920">
    <property type="protein sequence ID" value="CAH2314583.1"/>
    <property type="molecule type" value="Genomic_DNA"/>
</dbReference>
<dbReference type="AlphaFoldDB" id="A0AAD1T297"/>
<evidence type="ECO:0000256" key="2">
    <source>
        <dbReference type="SAM" id="Phobius"/>
    </source>
</evidence>
<feature type="region of interest" description="Disordered" evidence="1">
    <location>
        <begin position="1"/>
        <end position="27"/>
    </location>
</feature>
<name>A0AAD1T297_PELCU</name>
<keyword evidence="2" id="KW-0812">Transmembrane</keyword>
<proteinExistence type="predicted"/>
<protein>
    <submittedName>
        <fullName evidence="3">Uncharacterized protein</fullName>
    </submittedName>
</protein>
<gene>
    <name evidence="3" type="ORF">PECUL_23A041488</name>
</gene>
<sequence length="112" mass="13031">MDTRSSEAEEPLTPLLAQSPPPDEADDDEDAFAVLARATPSPDLIPWEQRSQKMKILYYVDRIFLFLLGIFLIVLFGEVSYILHQTVPWIALYRRLKDYLLMQEESEEELDL</sequence>
<evidence type="ECO:0000313" key="3">
    <source>
        <dbReference type="EMBL" id="CAH2314583.1"/>
    </source>
</evidence>
<keyword evidence="4" id="KW-1185">Reference proteome</keyword>
<dbReference type="Proteomes" id="UP001295444">
    <property type="component" value="Chromosome 09"/>
</dbReference>
<reference evidence="3" key="1">
    <citation type="submission" date="2022-03" db="EMBL/GenBank/DDBJ databases">
        <authorList>
            <person name="Alioto T."/>
            <person name="Alioto T."/>
            <person name="Gomez Garrido J."/>
        </authorList>
    </citation>
    <scope>NUCLEOTIDE SEQUENCE</scope>
</reference>
<evidence type="ECO:0000313" key="4">
    <source>
        <dbReference type="Proteomes" id="UP001295444"/>
    </source>
</evidence>
<keyword evidence="2" id="KW-1133">Transmembrane helix</keyword>